<feature type="compositionally biased region" description="Basic and acidic residues" evidence="1">
    <location>
        <begin position="152"/>
        <end position="165"/>
    </location>
</feature>
<reference evidence="2 3" key="1">
    <citation type="submission" date="2022-01" db="EMBL/GenBank/DDBJ databases">
        <authorList>
            <person name="Xiong W."/>
            <person name="Schranz E."/>
        </authorList>
    </citation>
    <scope>NUCLEOTIDE SEQUENCE [LARGE SCALE GENOMIC DNA]</scope>
</reference>
<comment type="caution">
    <text evidence="2">The sequence shown here is derived from an EMBL/GenBank/DDBJ whole genome shotgun (WGS) entry which is preliminary data.</text>
</comment>
<dbReference type="Proteomes" id="UP001157418">
    <property type="component" value="Unassembled WGS sequence"/>
</dbReference>
<sequence>MNLNYIVENVTKSVGLIDSHEGVSFSQFMCDPVVESFLKSFDQGTENLVDGCINQKRVEDDVNDNLTGFEKNEFDDGTVNLGEDDHNKEVISDHTVDKVTIEKKKEDELIHPILLKGSAEVLGEISKAKKDGEGVVKGEGVEVDSDLGKTIEDCSNKNKDGENAKEGLQIIQWKDSNETQSLKKDKA</sequence>
<protein>
    <submittedName>
        <fullName evidence="2">Uncharacterized protein</fullName>
    </submittedName>
</protein>
<evidence type="ECO:0000313" key="2">
    <source>
        <dbReference type="EMBL" id="CAH1440319.1"/>
    </source>
</evidence>
<organism evidence="2 3">
    <name type="scientific">Lactuca virosa</name>
    <dbReference type="NCBI Taxonomy" id="75947"/>
    <lineage>
        <taxon>Eukaryota</taxon>
        <taxon>Viridiplantae</taxon>
        <taxon>Streptophyta</taxon>
        <taxon>Embryophyta</taxon>
        <taxon>Tracheophyta</taxon>
        <taxon>Spermatophyta</taxon>
        <taxon>Magnoliopsida</taxon>
        <taxon>eudicotyledons</taxon>
        <taxon>Gunneridae</taxon>
        <taxon>Pentapetalae</taxon>
        <taxon>asterids</taxon>
        <taxon>campanulids</taxon>
        <taxon>Asterales</taxon>
        <taxon>Asteraceae</taxon>
        <taxon>Cichorioideae</taxon>
        <taxon>Cichorieae</taxon>
        <taxon>Lactucinae</taxon>
        <taxon>Lactuca</taxon>
    </lineage>
</organism>
<gene>
    <name evidence="2" type="ORF">LVIROSA_LOCUS26460</name>
</gene>
<name>A0AAU9NRL3_9ASTR</name>
<dbReference type="AlphaFoldDB" id="A0AAU9NRL3"/>
<proteinExistence type="predicted"/>
<evidence type="ECO:0000313" key="3">
    <source>
        <dbReference type="Proteomes" id="UP001157418"/>
    </source>
</evidence>
<feature type="compositionally biased region" description="Basic and acidic residues" evidence="1">
    <location>
        <begin position="175"/>
        <end position="187"/>
    </location>
</feature>
<dbReference type="EMBL" id="CAKMRJ010005412">
    <property type="protein sequence ID" value="CAH1440319.1"/>
    <property type="molecule type" value="Genomic_DNA"/>
</dbReference>
<feature type="region of interest" description="Disordered" evidence="1">
    <location>
        <begin position="152"/>
        <end position="187"/>
    </location>
</feature>
<evidence type="ECO:0000256" key="1">
    <source>
        <dbReference type="SAM" id="MobiDB-lite"/>
    </source>
</evidence>
<keyword evidence="3" id="KW-1185">Reference proteome</keyword>
<accession>A0AAU9NRL3</accession>